<evidence type="ECO:0000313" key="2">
    <source>
        <dbReference type="EMBL" id="QSG02218.1"/>
    </source>
</evidence>
<sequence length="320" mass="34963">MIPNNKLVTILFKSIAQKRSTAYSDTGKDELQFTPMADARFTPQPWGNIHVDLYSTYSMKTITHHGRETAYRRTDRGGNGPVVLFVHGSGATGDLWRGQRSLAERCEVVALDLSGHGESEDVDVSAGYETLAAYATDVVAVARDVGADILVGNSLGGAVVLHVALERGYDPSALVLAGTGAKLAVLDDLLGWLDDDFERAVEFLHADGRLFYDPDETLRTASADAMRSVGQEITRRDFRTCHAFDVRERIGEIETPTLAVYGEHDQLTPPRYHEYLVDELPDAARASIDDAAHLAMLERPAAFNAALERFLDELAANGSV</sequence>
<dbReference type="EMBL" id="CP064786">
    <property type="protein sequence ID" value="QSG02218.1"/>
    <property type="molecule type" value="Genomic_DNA"/>
</dbReference>
<dbReference type="Pfam" id="PF12697">
    <property type="entry name" value="Abhydrolase_6"/>
    <property type="match status" value="1"/>
</dbReference>
<gene>
    <name evidence="2" type="primary">mhpC4</name>
    <name evidence="2" type="ORF">AArcS_0996</name>
</gene>
<dbReference type="PANTHER" id="PTHR43194:SF2">
    <property type="entry name" value="PEROXISOMAL MEMBRANE PROTEIN LPX1"/>
    <property type="match status" value="1"/>
</dbReference>
<dbReference type="InterPro" id="IPR029058">
    <property type="entry name" value="AB_hydrolase_fold"/>
</dbReference>
<keyword evidence="3" id="KW-1185">Reference proteome</keyword>
<dbReference type="Proteomes" id="UP000663586">
    <property type="component" value="Chromosome"/>
</dbReference>
<protein>
    <submittedName>
        <fullName evidence="2">Alpha/beta superfamily hydrolase</fullName>
    </submittedName>
</protein>
<evidence type="ECO:0000313" key="3">
    <source>
        <dbReference type="Proteomes" id="UP000663586"/>
    </source>
</evidence>
<dbReference type="PANTHER" id="PTHR43194">
    <property type="entry name" value="HYDROLASE ALPHA/BETA FOLD FAMILY"/>
    <property type="match status" value="1"/>
</dbReference>
<reference evidence="2" key="1">
    <citation type="submission" date="2020-11" db="EMBL/GenBank/DDBJ databases">
        <title>Carbohydrate-dependent, anaerobic sulfur respiration: A novel catabolism in halophilic archaea.</title>
        <authorList>
            <person name="Sorokin D.Y."/>
            <person name="Messina E."/>
            <person name="Smedile F."/>
            <person name="La Cono V."/>
            <person name="Hallsworth J.E."/>
            <person name="Yakimov M.M."/>
        </authorList>
    </citation>
    <scope>NUCLEOTIDE SEQUENCE</scope>
    <source>
        <strain evidence="2">AArc-S</strain>
    </source>
</reference>
<organism evidence="2 3">
    <name type="scientific">Natranaeroarchaeum sulfidigenes</name>
    <dbReference type="NCBI Taxonomy" id="2784880"/>
    <lineage>
        <taxon>Archaea</taxon>
        <taxon>Methanobacteriati</taxon>
        <taxon>Methanobacteriota</taxon>
        <taxon>Stenosarchaea group</taxon>
        <taxon>Halobacteria</taxon>
        <taxon>Halobacteriales</taxon>
        <taxon>Natronoarchaeaceae</taxon>
        <taxon>Natranaeroarchaeum</taxon>
    </lineage>
</organism>
<dbReference type="PRINTS" id="PR00111">
    <property type="entry name" value="ABHYDROLASE"/>
</dbReference>
<keyword evidence="2" id="KW-0378">Hydrolase</keyword>
<dbReference type="InterPro" id="IPR000073">
    <property type="entry name" value="AB_hydrolase_1"/>
</dbReference>
<dbReference type="KEGG" id="hara:AArcS_0996"/>
<evidence type="ECO:0000259" key="1">
    <source>
        <dbReference type="Pfam" id="PF12697"/>
    </source>
</evidence>
<dbReference type="AlphaFoldDB" id="A0A897MQG7"/>
<name>A0A897MQG7_9EURY</name>
<feature type="domain" description="AB hydrolase-1" evidence="1">
    <location>
        <begin position="83"/>
        <end position="306"/>
    </location>
</feature>
<accession>A0A897MQG7</accession>
<dbReference type="Gene3D" id="3.40.50.1820">
    <property type="entry name" value="alpha/beta hydrolase"/>
    <property type="match status" value="1"/>
</dbReference>
<dbReference type="SUPFAM" id="SSF53474">
    <property type="entry name" value="alpha/beta-Hydrolases"/>
    <property type="match status" value="1"/>
</dbReference>
<dbReference type="GO" id="GO:0016787">
    <property type="term" value="F:hydrolase activity"/>
    <property type="evidence" value="ECO:0007669"/>
    <property type="project" value="UniProtKB-KW"/>
</dbReference>
<dbReference type="InterPro" id="IPR050228">
    <property type="entry name" value="Carboxylesterase_BioH"/>
</dbReference>
<proteinExistence type="predicted"/>